<proteinExistence type="inferred from homology"/>
<evidence type="ECO:0000313" key="4">
    <source>
        <dbReference type="EMBL" id="PTL60551.1"/>
    </source>
</evidence>
<dbReference type="CDD" id="cd06223">
    <property type="entry name" value="PRTases_typeI"/>
    <property type="match status" value="1"/>
</dbReference>
<sequence length="228" mass="23341">MTARDLLHLLVPPQCLVCRAPGHDLCGACRGALPWLVGARCARCGLPAPCGRPCPAALHAYAAAWAPLAHEGPARTLVTALKFRGAIAAADLLAAAIAATAPPGLLASATLVPVPAHPGRRRRRGYDHAGLLARRLARRTGAPVAAGALRRTGGRADHQLGAGRAERLAGTRLSVHARPGRLPSGGRVVLVDDVHTTGATLDACARALRQGGVPEVLAVTAVRALRGA</sequence>
<comment type="similarity">
    <text evidence="1">Belongs to the ComF/GntX family.</text>
</comment>
<dbReference type="InterPro" id="IPR044005">
    <property type="entry name" value="DZR_2"/>
</dbReference>
<gene>
    <name evidence="4" type="ORF">C7Y72_13340</name>
</gene>
<dbReference type="PANTHER" id="PTHR47505">
    <property type="entry name" value="DNA UTILIZATION PROTEIN YHGH"/>
    <property type="match status" value="1"/>
</dbReference>
<dbReference type="Proteomes" id="UP000240739">
    <property type="component" value="Unassembled WGS sequence"/>
</dbReference>
<evidence type="ECO:0000259" key="3">
    <source>
        <dbReference type="Pfam" id="PF18912"/>
    </source>
</evidence>
<dbReference type="Pfam" id="PF00156">
    <property type="entry name" value="Pribosyltran"/>
    <property type="match status" value="1"/>
</dbReference>
<dbReference type="Gene3D" id="3.40.50.2020">
    <property type="match status" value="1"/>
</dbReference>
<evidence type="ECO:0008006" key="6">
    <source>
        <dbReference type="Google" id="ProtNLM"/>
    </source>
</evidence>
<evidence type="ECO:0000256" key="1">
    <source>
        <dbReference type="ARBA" id="ARBA00008007"/>
    </source>
</evidence>
<dbReference type="InterPro" id="IPR051910">
    <property type="entry name" value="ComF/GntX_DNA_util-trans"/>
</dbReference>
<dbReference type="AlphaFoldDB" id="A0A2T4UMW7"/>
<feature type="domain" description="Double zinc ribbon" evidence="3">
    <location>
        <begin position="6"/>
        <end position="56"/>
    </location>
</feature>
<comment type="caution">
    <text evidence="4">The sequence shown here is derived from an EMBL/GenBank/DDBJ whole genome shotgun (WGS) entry which is preliminary data.</text>
</comment>
<dbReference type="SUPFAM" id="SSF53271">
    <property type="entry name" value="PRTase-like"/>
    <property type="match status" value="1"/>
</dbReference>
<protein>
    <recommendedName>
        <fullName evidence="6">ComF family protein</fullName>
    </recommendedName>
</protein>
<keyword evidence="5" id="KW-1185">Reference proteome</keyword>
<dbReference type="InterPro" id="IPR000836">
    <property type="entry name" value="PRTase_dom"/>
</dbReference>
<evidence type="ECO:0000313" key="5">
    <source>
        <dbReference type="Proteomes" id="UP000240739"/>
    </source>
</evidence>
<dbReference type="RefSeq" id="WP_107569280.1">
    <property type="nucleotide sequence ID" value="NZ_PYYB01000001.1"/>
</dbReference>
<feature type="domain" description="Phosphoribosyltransferase" evidence="2">
    <location>
        <begin position="166"/>
        <end position="224"/>
    </location>
</feature>
<organism evidence="4 5">
    <name type="scientific">Paraconexibacter algicola</name>
    <dbReference type="NCBI Taxonomy" id="2133960"/>
    <lineage>
        <taxon>Bacteria</taxon>
        <taxon>Bacillati</taxon>
        <taxon>Actinomycetota</taxon>
        <taxon>Thermoleophilia</taxon>
        <taxon>Solirubrobacterales</taxon>
        <taxon>Paraconexibacteraceae</taxon>
        <taxon>Paraconexibacter</taxon>
    </lineage>
</organism>
<name>A0A2T4UMW7_9ACTN</name>
<dbReference type="OrthoDB" id="5242900at2"/>
<dbReference type="PANTHER" id="PTHR47505:SF1">
    <property type="entry name" value="DNA UTILIZATION PROTEIN YHGH"/>
    <property type="match status" value="1"/>
</dbReference>
<reference evidence="4 5" key="1">
    <citation type="submission" date="2018-03" db="EMBL/GenBank/DDBJ databases">
        <title>Aquarubrobacter algicola gen. nov., sp. nov., a novel actinobacterium isolated from shallow eutrophic lake during the end of cyanobacterial harmful algal blooms.</title>
        <authorList>
            <person name="Chun S.J."/>
        </authorList>
    </citation>
    <scope>NUCLEOTIDE SEQUENCE [LARGE SCALE GENOMIC DNA]</scope>
    <source>
        <strain evidence="4 5">Seoho-28</strain>
    </source>
</reference>
<dbReference type="EMBL" id="PYYB01000001">
    <property type="protein sequence ID" value="PTL60551.1"/>
    <property type="molecule type" value="Genomic_DNA"/>
</dbReference>
<accession>A0A2T4UMW7</accession>
<evidence type="ECO:0000259" key="2">
    <source>
        <dbReference type="Pfam" id="PF00156"/>
    </source>
</evidence>
<dbReference type="Pfam" id="PF18912">
    <property type="entry name" value="DZR_2"/>
    <property type="match status" value="1"/>
</dbReference>
<dbReference type="InterPro" id="IPR029057">
    <property type="entry name" value="PRTase-like"/>
</dbReference>